<feature type="binding site" evidence="4">
    <location>
        <position position="392"/>
    </location>
    <ligand>
        <name>substrate</name>
    </ligand>
</feature>
<keyword evidence="5" id="KW-0472">Membrane</keyword>
<dbReference type="OrthoDB" id="3196313at2"/>
<feature type="active site" description="Proton donor" evidence="3">
    <location>
        <position position="313"/>
    </location>
</feature>
<evidence type="ECO:0000256" key="4">
    <source>
        <dbReference type="PIRSR" id="PIRSR633199-2"/>
    </source>
</evidence>
<keyword evidence="2 6" id="KW-0378">Hydrolase</keyword>
<accession>A0A3L6ZW75</accession>
<name>A0A3L6ZW75_9MICO</name>
<comment type="similarity">
    <text evidence="1">Belongs to the DDAH family.</text>
</comment>
<dbReference type="RefSeq" id="WP_121672499.1">
    <property type="nucleotide sequence ID" value="NZ_BMXM01000005.1"/>
</dbReference>
<dbReference type="PANTHER" id="PTHR12737:SF9">
    <property type="entry name" value="DIMETHYLARGININASE"/>
    <property type="match status" value="1"/>
</dbReference>
<dbReference type="AlphaFoldDB" id="A0A3L6ZW75"/>
<dbReference type="GO" id="GO:0016597">
    <property type="term" value="F:amino acid binding"/>
    <property type="evidence" value="ECO:0007669"/>
    <property type="project" value="TreeGrafter"/>
</dbReference>
<keyword evidence="5" id="KW-1133">Transmembrane helix</keyword>
<dbReference type="GO" id="GO:0000052">
    <property type="term" value="P:citrulline metabolic process"/>
    <property type="evidence" value="ECO:0007669"/>
    <property type="project" value="TreeGrafter"/>
</dbReference>
<feature type="binding site" evidence="4">
    <location>
        <position position="212"/>
    </location>
    <ligand>
        <name>substrate</name>
    </ligand>
</feature>
<feature type="active site" description="Nucleophile" evidence="3">
    <location>
        <position position="398"/>
    </location>
</feature>
<feature type="binding site" evidence="4">
    <location>
        <position position="283"/>
    </location>
    <ligand>
        <name>substrate</name>
    </ligand>
</feature>
<evidence type="ECO:0000313" key="7">
    <source>
        <dbReference type="Proteomes" id="UP000270299"/>
    </source>
</evidence>
<feature type="transmembrane region" description="Helical" evidence="5">
    <location>
        <begin position="109"/>
        <end position="137"/>
    </location>
</feature>
<organism evidence="6 7">
    <name type="scientific">Mycetocola manganoxydans</name>
    <dbReference type="NCBI Taxonomy" id="699879"/>
    <lineage>
        <taxon>Bacteria</taxon>
        <taxon>Bacillati</taxon>
        <taxon>Actinomycetota</taxon>
        <taxon>Actinomycetes</taxon>
        <taxon>Micrococcales</taxon>
        <taxon>Microbacteriaceae</taxon>
        <taxon>Mycetocola</taxon>
    </lineage>
</organism>
<dbReference type="EMBL" id="RCUV01000006">
    <property type="protein sequence ID" value="RLP72058.1"/>
    <property type="molecule type" value="Genomic_DNA"/>
</dbReference>
<feature type="transmembrane region" description="Helical" evidence="5">
    <location>
        <begin position="76"/>
        <end position="97"/>
    </location>
</feature>
<dbReference type="InterPro" id="IPR033199">
    <property type="entry name" value="DDAH-like"/>
</dbReference>
<sequence>MTLSWGRRLVSSFLAALSVAVLTHAASVFLFFVSQQYQPTTLPQVSDFYFLATLFSIVLLVVFALIGGFTRWYTALASGFFTGIVACLVGTGISTVAQGFAIDADTISYLWGTFLTLNGVYVVVASILAATVGRAVYNRVIGFRRGTEKSAERRIALVRMPAGNLAEGQLTHLERTAVDTELADKQWDGYVAALENNGWTTREVPFADTLPDSVFVEDTLVLLGNTAVVTRPGAKSRREENDAAEQTAQDLGLSIERIMSPGTLEGGDVLKVGSTLYVGRSSRTNADGIRQLRAIATGLGYTVVVVPVTRALHLKTTVTALPDGTILGHRDLVDDPAFFPHFVEVPEREGVAVVVLSEDTLLVSASAPGTVALLEDRGYTVVPVDISEFEKLEGCVTCLSVRVR</sequence>
<keyword evidence="5" id="KW-0812">Transmembrane</keyword>
<reference evidence="6 7" key="1">
    <citation type="submission" date="2018-10" db="EMBL/GenBank/DDBJ databases">
        <authorList>
            <person name="Li J."/>
        </authorList>
    </citation>
    <scope>NUCLEOTIDE SEQUENCE [LARGE SCALE GENOMIC DNA]</scope>
    <source>
        <strain evidence="6 7">CCTCC AB209002</strain>
    </source>
</reference>
<feature type="transmembrane region" description="Helical" evidence="5">
    <location>
        <begin position="49"/>
        <end position="69"/>
    </location>
</feature>
<feature type="binding site" evidence="4">
    <location>
        <position position="170"/>
    </location>
    <ligand>
        <name>substrate</name>
    </ligand>
</feature>
<dbReference type="NCBIfam" id="NF045660">
    <property type="entry name" value="DiMthArgaseDdahStm"/>
    <property type="match status" value="1"/>
</dbReference>
<comment type="caution">
    <text evidence="6">The sequence shown here is derived from an EMBL/GenBank/DDBJ whole genome shotgun (WGS) entry which is preliminary data.</text>
</comment>
<dbReference type="Gene3D" id="3.75.10.10">
    <property type="entry name" value="L-arginine/glycine Amidinotransferase, Chain A"/>
    <property type="match status" value="1"/>
</dbReference>
<gene>
    <name evidence="6" type="ORF">D9V29_06380</name>
</gene>
<feature type="binding site" evidence="4">
    <location>
        <position position="237"/>
    </location>
    <ligand>
        <name>substrate</name>
    </ligand>
</feature>
<evidence type="ECO:0000256" key="2">
    <source>
        <dbReference type="ARBA" id="ARBA00022801"/>
    </source>
</evidence>
<dbReference type="Proteomes" id="UP000270299">
    <property type="component" value="Unassembled WGS sequence"/>
</dbReference>
<proteinExistence type="inferred from homology"/>
<dbReference type="PANTHER" id="PTHR12737">
    <property type="entry name" value="DIMETHYLARGININE DIMETHYLAMINOHYDROLASE"/>
    <property type="match status" value="1"/>
</dbReference>
<dbReference type="SUPFAM" id="SSF55909">
    <property type="entry name" value="Pentein"/>
    <property type="match status" value="1"/>
</dbReference>
<feature type="binding site" evidence="4">
    <location>
        <begin position="217"/>
        <end position="218"/>
    </location>
    <ligand>
        <name>substrate</name>
    </ligand>
</feature>
<evidence type="ECO:0000313" key="6">
    <source>
        <dbReference type="EMBL" id="RLP72058.1"/>
    </source>
</evidence>
<evidence type="ECO:0000256" key="5">
    <source>
        <dbReference type="SAM" id="Phobius"/>
    </source>
</evidence>
<dbReference type="GO" id="GO:0045429">
    <property type="term" value="P:positive regulation of nitric oxide biosynthetic process"/>
    <property type="evidence" value="ECO:0007669"/>
    <property type="project" value="TreeGrafter"/>
</dbReference>
<evidence type="ECO:0000256" key="3">
    <source>
        <dbReference type="PIRSR" id="PIRSR633199-1"/>
    </source>
</evidence>
<dbReference type="GO" id="GO:0006525">
    <property type="term" value="P:arginine metabolic process"/>
    <property type="evidence" value="ECO:0007669"/>
    <property type="project" value="TreeGrafter"/>
</dbReference>
<evidence type="ECO:0000256" key="1">
    <source>
        <dbReference type="ARBA" id="ARBA00008532"/>
    </source>
</evidence>
<keyword evidence="7" id="KW-1185">Reference proteome</keyword>
<dbReference type="GO" id="GO:0016403">
    <property type="term" value="F:dimethylargininase activity"/>
    <property type="evidence" value="ECO:0007669"/>
    <property type="project" value="TreeGrafter"/>
</dbReference>
<protein>
    <submittedName>
        <fullName evidence="6">Dimethylarginine dimethylaminohydrolase</fullName>
    </submittedName>
</protein>